<proteinExistence type="predicted"/>
<feature type="domain" description="NADH:flavin oxidoreductase/NADH oxidase N-terminal" evidence="1">
    <location>
        <begin position="43"/>
        <end position="303"/>
    </location>
</feature>
<accession>A0A0G2GDK9</accession>
<dbReference type="PANTHER" id="PTHR43303">
    <property type="entry name" value="NADPH DEHYDROGENASE C23G7.10C-RELATED"/>
    <property type="match status" value="1"/>
</dbReference>
<reference evidence="2 3" key="2">
    <citation type="submission" date="2015-05" db="EMBL/GenBank/DDBJ databases">
        <authorList>
            <person name="Morales-Cruz A."/>
            <person name="Amrine K.C."/>
            <person name="Cantu D."/>
        </authorList>
    </citation>
    <scope>NUCLEOTIDE SEQUENCE [LARGE SCALE GENOMIC DNA]</scope>
    <source>
        <strain evidence="2">UCRPC4</strain>
    </source>
</reference>
<dbReference type="GO" id="GO:0010181">
    <property type="term" value="F:FMN binding"/>
    <property type="evidence" value="ECO:0007669"/>
    <property type="project" value="InterPro"/>
</dbReference>
<evidence type="ECO:0000313" key="2">
    <source>
        <dbReference type="EMBL" id="KKY15150.1"/>
    </source>
</evidence>
<dbReference type="OrthoDB" id="72788at2759"/>
<dbReference type="EMBL" id="LCWF01000195">
    <property type="protein sequence ID" value="KKY15150.1"/>
    <property type="molecule type" value="Genomic_DNA"/>
</dbReference>
<dbReference type="InterPro" id="IPR013785">
    <property type="entry name" value="Aldolase_TIM"/>
</dbReference>
<keyword evidence="3" id="KW-1185">Reference proteome</keyword>
<organism evidence="2 3">
    <name type="scientific">Phaeomoniella chlamydospora</name>
    <name type="common">Phaeoacremonium chlamydosporum</name>
    <dbReference type="NCBI Taxonomy" id="158046"/>
    <lineage>
        <taxon>Eukaryota</taxon>
        <taxon>Fungi</taxon>
        <taxon>Dikarya</taxon>
        <taxon>Ascomycota</taxon>
        <taxon>Pezizomycotina</taxon>
        <taxon>Eurotiomycetes</taxon>
        <taxon>Chaetothyriomycetidae</taxon>
        <taxon>Phaeomoniellales</taxon>
        <taxon>Phaeomoniellaceae</taxon>
        <taxon>Phaeomoniella</taxon>
    </lineage>
</organism>
<dbReference type="AlphaFoldDB" id="A0A0G2GDK9"/>
<name>A0A0G2GDK9_PHACM</name>
<evidence type="ECO:0000259" key="1">
    <source>
        <dbReference type="Pfam" id="PF00724"/>
    </source>
</evidence>
<dbReference type="InterPro" id="IPR044152">
    <property type="entry name" value="YqjM-like"/>
</dbReference>
<dbReference type="SUPFAM" id="SSF51395">
    <property type="entry name" value="FMN-linked oxidoreductases"/>
    <property type="match status" value="1"/>
</dbReference>
<reference evidence="2 3" key="1">
    <citation type="submission" date="2015-05" db="EMBL/GenBank/DDBJ databases">
        <title>Distinctive expansion of gene families associated with plant cell wall degradation and secondary metabolism in the genomes of grapevine trunk pathogens.</title>
        <authorList>
            <person name="Lawrence D.P."/>
            <person name="Travadon R."/>
            <person name="Rolshausen P.E."/>
            <person name="Baumgartner K."/>
        </authorList>
    </citation>
    <scope>NUCLEOTIDE SEQUENCE [LARGE SCALE GENOMIC DNA]</scope>
    <source>
        <strain evidence="2">UCRPC4</strain>
    </source>
</reference>
<dbReference type="GO" id="GO:0050661">
    <property type="term" value="F:NADP binding"/>
    <property type="evidence" value="ECO:0007669"/>
    <property type="project" value="InterPro"/>
</dbReference>
<protein>
    <submittedName>
        <fullName evidence="2">Putative nadh-dependent flavin</fullName>
    </submittedName>
</protein>
<dbReference type="Gene3D" id="3.20.20.70">
    <property type="entry name" value="Aldolase class I"/>
    <property type="match status" value="1"/>
</dbReference>
<dbReference type="CDD" id="cd02932">
    <property type="entry name" value="OYE_YqiM_FMN"/>
    <property type="match status" value="1"/>
</dbReference>
<gene>
    <name evidence="2" type="ORF">UCRPC4_g06440</name>
</gene>
<evidence type="ECO:0000313" key="3">
    <source>
        <dbReference type="Proteomes" id="UP000053317"/>
    </source>
</evidence>
<dbReference type="GO" id="GO:0003959">
    <property type="term" value="F:NADPH dehydrogenase activity"/>
    <property type="evidence" value="ECO:0007669"/>
    <property type="project" value="InterPro"/>
</dbReference>
<dbReference type="Proteomes" id="UP000053317">
    <property type="component" value="Unassembled WGS sequence"/>
</dbReference>
<dbReference type="PANTHER" id="PTHR43303:SF2">
    <property type="entry name" value="INDOLEAMINE 2,3-DIOXYGENASE PYRROLE 2,3-DIOXYGENASE (AFU_ORTHOLOGUE AFUA_5G01450"/>
    <property type="match status" value="1"/>
</dbReference>
<sequence length="473" mass="51435">MGSIDLKSAPSPSVAHLSTIPYFTPLNNAGAALDPSSPDTPTLFQPLQIRSVTLKNRIMVAPMCQYSCEPNPSSPFVGALTDYHLVHLGHFALKGASLVIIEASAVQTNGRITPWDTGLWQFDQGTSSEQFKGLKRVVDFCHSQGSKVGIQLAHAGRKASTSPPWLATQAGVRSIKADSSVFGWPDNVVGPTGGDSQAWSTDGIGYWPPRELSTSEVEEVVLAFQRSAELAVKAGVDVIEIHAAHGYLIHQFLSPVTNHRTDKYGGNYLNRIRILTEIATAIRSVIPDSTPLFLRISATEWLEDIDIPNHLPISPTSDTELTWSLPSTLKLTPHLPLLGIDLLDVSSGGNHSLQKIQPHNTYQIDLASEIRKHIRSSGDSTTLIGAVGLITEAERARDIVRLCPQDTISKETETSDIKLEAQIAQQMTSGPEEQRKADVVLVGRQFLRESEWVMKVAKELGVGVHCAVQFGRA</sequence>
<dbReference type="InterPro" id="IPR001155">
    <property type="entry name" value="OxRdtase_FMN_N"/>
</dbReference>
<dbReference type="Pfam" id="PF00724">
    <property type="entry name" value="Oxidored_FMN"/>
    <property type="match status" value="1"/>
</dbReference>
<comment type="caution">
    <text evidence="2">The sequence shown here is derived from an EMBL/GenBank/DDBJ whole genome shotgun (WGS) entry which is preliminary data.</text>
</comment>